<evidence type="ECO:0008006" key="4">
    <source>
        <dbReference type="Google" id="ProtNLM"/>
    </source>
</evidence>
<evidence type="ECO:0000313" key="2">
    <source>
        <dbReference type="EMBL" id="KAK9884656.1"/>
    </source>
</evidence>
<dbReference type="EMBL" id="JARQZJ010000093">
    <property type="protein sequence ID" value="KAK9884656.1"/>
    <property type="molecule type" value="Genomic_DNA"/>
</dbReference>
<evidence type="ECO:0000313" key="3">
    <source>
        <dbReference type="Proteomes" id="UP001431783"/>
    </source>
</evidence>
<protein>
    <recommendedName>
        <fullName evidence="4">Transposase</fullName>
    </recommendedName>
</protein>
<name>A0AAW1UXU6_9CUCU</name>
<sequence>MPKIPDQLAFGLFVKMMSSILVDNFNYCECCGLETIRQLRITKGRTLSNLFPKNKTAPAASQNLFDDFQVDNEQLTLIEDSLMTDDVSSDKEKKQLISVSRDFISLEEEEKKTYQMAGRPPKKRKYSSRFSTEHQPPRTNYVYLALSNNTIQVSVHSVGSIIYECVHFT</sequence>
<evidence type="ECO:0000256" key="1">
    <source>
        <dbReference type="SAM" id="MobiDB-lite"/>
    </source>
</evidence>
<gene>
    <name evidence="2" type="ORF">WA026_007499</name>
</gene>
<keyword evidence="3" id="KW-1185">Reference proteome</keyword>
<reference evidence="2 3" key="1">
    <citation type="submission" date="2023-03" db="EMBL/GenBank/DDBJ databases">
        <title>Genome insight into feeding habits of ladybird beetles.</title>
        <authorList>
            <person name="Li H.-S."/>
            <person name="Huang Y.-H."/>
            <person name="Pang H."/>
        </authorList>
    </citation>
    <scope>NUCLEOTIDE SEQUENCE [LARGE SCALE GENOMIC DNA]</scope>
    <source>
        <strain evidence="2">SYSU_2023b</strain>
        <tissue evidence="2">Whole body</tissue>
    </source>
</reference>
<organism evidence="2 3">
    <name type="scientific">Henosepilachna vigintioctopunctata</name>
    <dbReference type="NCBI Taxonomy" id="420089"/>
    <lineage>
        <taxon>Eukaryota</taxon>
        <taxon>Metazoa</taxon>
        <taxon>Ecdysozoa</taxon>
        <taxon>Arthropoda</taxon>
        <taxon>Hexapoda</taxon>
        <taxon>Insecta</taxon>
        <taxon>Pterygota</taxon>
        <taxon>Neoptera</taxon>
        <taxon>Endopterygota</taxon>
        <taxon>Coleoptera</taxon>
        <taxon>Polyphaga</taxon>
        <taxon>Cucujiformia</taxon>
        <taxon>Coccinelloidea</taxon>
        <taxon>Coccinellidae</taxon>
        <taxon>Epilachninae</taxon>
        <taxon>Epilachnini</taxon>
        <taxon>Henosepilachna</taxon>
    </lineage>
</organism>
<dbReference type="Proteomes" id="UP001431783">
    <property type="component" value="Unassembled WGS sequence"/>
</dbReference>
<dbReference type="AlphaFoldDB" id="A0AAW1UXU6"/>
<proteinExistence type="predicted"/>
<comment type="caution">
    <text evidence="2">The sequence shown here is derived from an EMBL/GenBank/DDBJ whole genome shotgun (WGS) entry which is preliminary data.</text>
</comment>
<accession>A0AAW1UXU6</accession>
<feature type="region of interest" description="Disordered" evidence="1">
    <location>
        <begin position="114"/>
        <end position="134"/>
    </location>
</feature>